<evidence type="ECO:0000313" key="2">
    <source>
        <dbReference type="EMBL" id="MQL95679.1"/>
    </source>
</evidence>
<gene>
    <name evidence="2" type="ORF">Taro_028342</name>
</gene>
<comment type="caution">
    <text evidence="2">The sequence shown here is derived from an EMBL/GenBank/DDBJ whole genome shotgun (WGS) entry which is preliminary data.</text>
</comment>
<name>A0A843VWZ8_COLES</name>
<evidence type="ECO:0000256" key="1">
    <source>
        <dbReference type="SAM" id="MobiDB-lite"/>
    </source>
</evidence>
<dbReference type="Proteomes" id="UP000652761">
    <property type="component" value="Unassembled WGS sequence"/>
</dbReference>
<keyword evidence="3" id="KW-1185">Reference proteome</keyword>
<organism evidence="2 3">
    <name type="scientific">Colocasia esculenta</name>
    <name type="common">Wild taro</name>
    <name type="synonym">Arum esculentum</name>
    <dbReference type="NCBI Taxonomy" id="4460"/>
    <lineage>
        <taxon>Eukaryota</taxon>
        <taxon>Viridiplantae</taxon>
        <taxon>Streptophyta</taxon>
        <taxon>Embryophyta</taxon>
        <taxon>Tracheophyta</taxon>
        <taxon>Spermatophyta</taxon>
        <taxon>Magnoliopsida</taxon>
        <taxon>Liliopsida</taxon>
        <taxon>Araceae</taxon>
        <taxon>Aroideae</taxon>
        <taxon>Colocasieae</taxon>
        <taxon>Colocasia</taxon>
    </lineage>
</organism>
<dbReference type="EMBL" id="NMUH01001819">
    <property type="protein sequence ID" value="MQL95679.1"/>
    <property type="molecule type" value="Genomic_DNA"/>
</dbReference>
<protein>
    <submittedName>
        <fullName evidence="2">Uncharacterized protein</fullName>
    </submittedName>
</protein>
<feature type="compositionally biased region" description="Low complexity" evidence="1">
    <location>
        <begin position="124"/>
        <end position="139"/>
    </location>
</feature>
<evidence type="ECO:0000313" key="3">
    <source>
        <dbReference type="Proteomes" id="UP000652761"/>
    </source>
</evidence>
<reference evidence="2" key="1">
    <citation type="submission" date="2017-07" db="EMBL/GenBank/DDBJ databases">
        <title>Taro Niue Genome Assembly and Annotation.</title>
        <authorList>
            <person name="Atibalentja N."/>
            <person name="Keating K."/>
            <person name="Fields C.J."/>
        </authorList>
    </citation>
    <scope>NUCLEOTIDE SEQUENCE</scope>
    <source>
        <strain evidence="2">Niue_2</strain>
        <tissue evidence="2">Leaf</tissue>
    </source>
</reference>
<accession>A0A843VWZ8</accession>
<feature type="region of interest" description="Disordered" evidence="1">
    <location>
        <begin position="116"/>
        <end position="139"/>
    </location>
</feature>
<sequence length="139" mass="15564">MLPPGECGSRRRQARTRVPHRPFFAWKTRAHADAASPFGWRVGRLEKNLAKTPHFPPPPPPRRWLDLSYSLLWRLSCPVREELLAHTRQETEGGEGSNLATRFSEVASATAHAMRQLPLLKEPSSSSSSSHSYSSSVAH</sequence>
<dbReference type="AlphaFoldDB" id="A0A843VWZ8"/>
<proteinExistence type="predicted"/>